<feature type="region of interest" description="Disordered" evidence="13">
    <location>
        <begin position="260"/>
        <end position="337"/>
    </location>
</feature>
<dbReference type="SUPFAM" id="SSF56300">
    <property type="entry name" value="Metallo-dependent phosphatases"/>
    <property type="match status" value="1"/>
</dbReference>
<dbReference type="InterPro" id="IPR041816">
    <property type="entry name" value="Dbr1_N"/>
</dbReference>
<dbReference type="InterPro" id="IPR004843">
    <property type="entry name" value="Calcineurin-like_PHP"/>
</dbReference>
<dbReference type="Proteomes" id="UP000053259">
    <property type="component" value="Unassembled WGS sequence"/>
</dbReference>
<dbReference type="HOGENOM" id="CLU_005893_1_0_1"/>
<comment type="cofactor">
    <cofactor evidence="1">
        <name>Mn(2+)</name>
        <dbReference type="ChEBI" id="CHEBI:29035"/>
    </cofactor>
</comment>
<evidence type="ECO:0000256" key="12">
    <source>
        <dbReference type="ARBA" id="ARBA00023242"/>
    </source>
</evidence>
<evidence type="ECO:0000313" key="15">
    <source>
        <dbReference type="EMBL" id="KIW06773.1"/>
    </source>
</evidence>
<dbReference type="VEuPathDB" id="FungiDB:PV09_02459"/>
<evidence type="ECO:0000256" key="9">
    <source>
        <dbReference type="ARBA" id="ARBA00022833"/>
    </source>
</evidence>
<dbReference type="GO" id="GO:0000398">
    <property type="term" value="P:mRNA splicing, via spliceosome"/>
    <property type="evidence" value="ECO:0007669"/>
    <property type="project" value="TreeGrafter"/>
</dbReference>
<reference evidence="15 16" key="1">
    <citation type="submission" date="2015-01" db="EMBL/GenBank/DDBJ databases">
        <title>The Genome Sequence of Ochroconis gallopava CBS43764.</title>
        <authorList>
            <consortium name="The Broad Institute Genomics Platform"/>
            <person name="Cuomo C."/>
            <person name="de Hoog S."/>
            <person name="Gorbushina A."/>
            <person name="Stielow B."/>
            <person name="Teixiera M."/>
            <person name="Abouelleil A."/>
            <person name="Chapman S.B."/>
            <person name="Priest M."/>
            <person name="Young S.K."/>
            <person name="Wortman J."/>
            <person name="Nusbaum C."/>
            <person name="Birren B."/>
        </authorList>
    </citation>
    <scope>NUCLEOTIDE SEQUENCE [LARGE SCALE GENOMIC DNA]</scope>
    <source>
        <strain evidence="15 16">CBS 43764</strain>
    </source>
</reference>
<dbReference type="CDD" id="cd00844">
    <property type="entry name" value="MPP_Dbr1_N"/>
    <property type="match status" value="1"/>
</dbReference>
<dbReference type="Pfam" id="PF05011">
    <property type="entry name" value="DBR1"/>
    <property type="match status" value="1"/>
</dbReference>
<keyword evidence="8" id="KW-0378">Hydrolase</keyword>
<dbReference type="InterPro" id="IPR029052">
    <property type="entry name" value="Metallo-depent_PP-like"/>
</dbReference>
<dbReference type="AlphaFoldDB" id="A0A0D2AIP4"/>
<evidence type="ECO:0000256" key="2">
    <source>
        <dbReference type="ARBA" id="ARBA00001947"/>
    </source>
</evidence>
<dbReference type="GO" id="GO:0046872">
    <property type="term" value="F:metal ion binding"/>
    <property type="evidence" value="ECO:0007669"/>
    <property type="project" value="UniProtKB-KW"/>
</dbReference>
<evidence type="ECO:0000259" key="14">
    <source>
        <dbReference type="SMART" id="SM01124"/>
    </source>
</evidence>
<dbReference type="PANTHER" id="PTHR12849:SF0">
    <property type="entry name" value="LARIAT DEBRANCHING ENZYME"/>
    <property type="match status" value="1"/>
</dbReference>
<name>A0A0D2AIP4_9PEZI</name>
<evidence type="ECO:0000256" key="10">
    <source>
        <dbReference type="ARBA" id="ARBA00023004"/>
    </source>
</evidence>
<dbReference type="RefSeq" id="XP_016216642.1">
    <property type="nucleotide sequence ID" value="XM_016355506.1"/>
</dbReference>
<evidence type="ECO:0000256" key="11">
    <source>
        <dbReference type="ARBA" id="ARBA00023211"/>
    </source>
</evidence>
<dbReference type="EMBL" id="KN847534">
    <property type="protein sequence ID" value="KIW06773.1"/>
    <property type="molecule type" value="Genomic_DNA"/>
</dbReference>
<evidence type="ECO:0000256" key="8">
    <source>
        <dbReference type="ARBA" id="ARBA00022801"/>
    </source>
</evidence>
<keyword evidence="10" id="KW-0408">Iron</keyword>
<comment type="similarity">
    <text evidence="5">Belongs to the lariat debranching enzyme family.</text>
</comment>
<comment type="cofactor">
    <cofactor evidence="3">
        <name>Fe(2+)</name>
        <dbReference type="ChEBI" id="CHEBI:29033"/>
    </cofactor>
</comment>
<evidence type="ECO:0000256" key="13">
    <source>
        <dbReference type="SAM" id="MobiDB-lite"/>
    </source>
</evidence>
<keyword evidence="11" id="KW-0464">Manganese</keyword>
<dbReference type="OrthoDB" id="407609at2759"/>
<evidence type="ECO:0000256" key="5">
    <source>
        <dbReference type="ARBA" id="ARBA00006045"/>
    </source>
</evidence>
<evidence type="ECO:0000256" key="3">
    <source>
        <dbReference type="ARBA" id="ARBA00001954"/>
    </source>
</evidence>
<accession>A0A0D2AIP4</accession>
<protein>
    <recommendedName>
        <fullName evidence="14">Lariat debranching enzyme C-terminal domain-containing protein</fullName>
    </recommendedName>
</protein>
<dbReference type="InterPro" id="IPR007708">
    <property type="entry name" value="DBR1_C"/>
</dbReference>
<sequence length="490" mass="55626">MATTLSETQGVRIAVVGCGHGVLNSIYASVAASAELKGWDSVDLVIIGGDFQAIRNAQDLNVISMPPKYREMHDFHEYYAGIRKAPYLTIYCGGNHEASNFQFELFYGGWVAPNIYYMGAANVLRLGPLRIAGMSGIWKGFDYRKPHYERLPFTDGDIKSFYHQREMDVRKLLQIRSQVDIGLSHDWPLKIEYAGDHETLFKKKSHFKEDSLQGQLGSPAAKYVLDRLRPPYWFSAHMHVKFAAIVNHPDPILPEKANAQERHEQENQTPSLGKNDDEIDLNMFEDAGPSVPAKNEDEIDLGLDEDDEETRAEQSTNGMETRGTKRSRSLVSESSIPEDLRSQLPESFFKSKHDTMKLPFPEAITNRVTRFLALDKPMKDRDFLQLLQVEPLLPSETPMRRPFRLEYDPEWLAITRTFAITEPLVLGDPTAQVPRDKGEAVYQPLIADASEWVKENIIENPDVDLFIPENFEQTAPVFDPKKGDKVGEII</sequence>
<dbReference type="Pfam" id="PF00149">
    <property type="entry name" value="Metallophos"/>
    <property type="match status" value="1"/>
</dbReference>
<dbReference type="GO" id="GO:0008419">
    <property type="term" value="F:RNA lariat debranching enzyme activity"/>
    <property type="evidence" value="ECO:0007669"/>
    <property type="project" value="UniProtKB-ARBA"/>
</dbReference>
<dbReference type="GeneID" id="27310432"/>
<evidence type="ECO:0000256" key="4">
    <source>
        <dbReference type="ARBA" id="ARBA00004123"/>
    </source>
</evidence>
<dbReference type="SMART" id="SM01124">
    <property type="entry name" value="DBR1"/>
    <property type="match status" value="1"/>
</dbReference>
<keyword evidence="12" id="KW-0539">Nucleus</keyword>
<feature type="compositionally biased region" description="Acidic residues" evidence="13">
    <location>
        <begin position="297"/>
        <end position="310"/>
    </location>
</feature>
<evidence type="ECO:0000256" key="1">
    <source>
        <dbReference type="ARBA" id="ARBA00001936"/>
    </source>
</evidence>
<organism evidence="15 16">
    <name type="scientific">Verruconis gallopava</name>
    <dbReference type="NCBI Taxonomy" id="253628"/>
    <lineage>
        <taxon>Eukaryota</taxon>
        <taxon>Fungi</taxon>
        <taxon>Dikarya</taxon>
        <taxon>Ascomycota</taxon>
        <taxon>Pezizomycotina</taxon>
        <taxon>Dothideomycetes</taxon>
        <taxon>Pleosporomycetidae</taxon>
        <taxon>Venturiales</taxon>
        <taxon>Sympoventuriaceae</taxon>
        <taxon>Verruconis</taxon>
    </lineage>
</organism>
<dbReference type="GO" id="GO:0005634">
    <property type="term" value="C:nucleus"/>
    <property type="evidence" value="ECO:0007669"/>
    <property type="project" value="UniProtKB-SubCell"/>
</dbReference>
<proteinExistence type="inferred from homology"/>
<comment type="cofactor">
    <cofactor evidence="2">
        <name>Zn(2+)</name>
        <dbReference type="ChEBI" id="CHEBI:29105"/>
    </cofactor>
</comment>
<evidence type="ECO:0000256" key="7">
    <source>
        <dbReference type="ARBA" id="ARBA00022723"/>
    </source>
</evidence>
<comment type="subcellular location">
    <subcellularLocation>
        <location evidence="4">Nucleus</location>
    </subcellularLocation>
</comment>
<gene>
    <name evidence="15" type="ORF">PV09_02459</name>
</gene>
<feature type="domain" description="Lariat debranching enzyme C-terminal" evidence="14">
    <location>
        <begin position="360"/>
        <end position="486"/>
    </location>
</feature>
<evidence type="ECO:0000256" key="6">
    <source>
        <dbReference type="ARBA" id="ARBA00022664"/>
    </source>
</evidence>
<keyword evidence="6" id="KW-0507">mRNA processing</keyword>
<keyword evidence="16" id="KW-1185">Reference proteome</keyword>
<keyword evidence="7" id="KW-0479">Metal-binding</keyword>
<dbReference type="PANTHER" id="PTHR12849">
    <property type="entry name" value="RNA LARIAT DEBRANCHING ENZYME"/>
    <property type="match status" value="1"/>
</dbReference>
<evidence type="ECO:0000313" key="16">
    <source>
        <dbReference type="Proteomes" id="UP000053259"/>
    </source>
</evidence>
<keyword evidence="9" id="KW-0862">Zinc</keyword>